<keyword evidence="1" id="KW-1133">Transmembrane helix</keyword>
<reference evidence="2 3" key="1">
    <citation type="submission" date="2018-11" db="EMBL/GenBank/DDBJ databases">
        <title>Draft genome sequence of Gordonia sp. RS15-1S isolated from rice stems.</title>
        <authorList>
            <person name="Muangham S."/>
        </authorList>
    </citation>
    <scope>NUCLEOTIDE SEQUENCE [LARGE SCALE GENOMIC DNA]</scope>
    <source>
        <strain evidence="2 3">RS15-1S</strain>
    </source>
</reference>
<gene>
    <name evidence="2" type="ORF">EF294_20465</name>
</gene>
<feature type="transmembrane region" description="Helical" evidence="1">
    <location>
        <begin position="136"/>
        <end position="160"/>
    </location>
</feature>
<dbReference type="Proteomes" id="UP000267536">
    <property type="component" value="Unassembled WGS sequence"/>
</dbReference>
<sequence length="184" mass="20600">MSDHILTDDQIAALTSEERRDLIVRLARPLDDVLPDPLKRSRIRRARIGLMAGGAIGLIPWIVFLGLSLPVDYVAHNWSTTWVGFDVMLVVMMATTAVLAWQRRQLLVLAGFATGVLLICDVWFDIMTAAPADRWISLLTAAFGELPLAALLIVGTTRLIRLTGVRLWLIEPHARLWHLPMLFT</sequence>
<dbReference type="RefSeq" id="WP_123932854.1">
    <property type="nucleotide sequence ID" value="NZ_JBPSDP010000021.1"/>
</dbReference>
<keyword evidence="1" id="KW-0812">Transmembrane</keyword>
<keyword evidence="1" id="KW-0472">Membrane</keyword>
<dbReference type="AlphaFoldDB" id="A0A3N4G1K9"/>
<feature type="transmembrane region" description="Helical" evidence="1">
    <location>
        <begin position="81"/>
        <end position="101"/>
    </location>
</feature>
<feature type="transmembrane region" description="Helical" evidence="1">
    <location>
        <begin position="48"/>
        <end position="69"/>
    </location>
</feature>
<evidence type="ECO:0000313" key="2">
    <source>
        <dbReference type="EMBL" id="RPA56852.1"/>
    </source>
</evidence>
<feature type="transmembrane region" description="Helical" evidence="1">
    <location>
        <begin position="106"/>
        <end position="124"/>
    </location>
</feature>
<dbReference type="EMBL" id="RKMH01000022">
    <property type="protein sequence ID" value="RPA56852.1"/>
    <property type="molecule type" value="Genomic_DNA"/>
</dbReference>
<dbReference type="OrthoDB" id="4948328at2"/>
<evidence type="ECO:0000313" key="3">
    <source>
        <dbReference type="Proteomes" id="UP000267536"/>
    </source>
</evidence>
<comment type="caution">
    <text evidence="2">The sequence shown here is derived from an EMBL/GenBank/DDBJ whole genome shotgun (WGS) entry which is preliminary data.</text>
</comment>
<keyword evidence="3" id="KW-1185">Reference proteome</keyword>
<proteinExistence type="predicted"/>
<organism evidence="2 3">
    <name type="scientific">Gordonia oryzae</name>
    <dbReference type="NCBI Taxonomy" id="2487349"/>
    <lineage>
        <taxon>Bacteria</taxon>
        <taxon>Bacillati</taxon>
        <taxon>Actinomycetota</taxon>
        <taxon>Actinomycetes</taxon>
        <taxon>Mycobacteriales</taxon>
        <taxon>Gordoniaceae</taxon>
        <taxon>Gordonia</taxon>
    </lineage>
</organism>
<name>A0A3N4G1K9_9ACTN</name>
<evidence type="ECO:0000256" key="1">
    <source>
        <dbReference type="SAM" id="Phobius"/>
    </source>
</evidence>
<accession>A0A3N4G1K9</accession>
<protein>
    <submittedName>
        <fullName evidence="2">Uncharacterized protein</fullName>
    </submittedName>
</protein>